<reference evidence="5" key="1">
    <citation type="submission" date="2022-02" db="EMBL/GenBank/DDBJ databases">
        <authorList>
            <person name="Giguere J D."/>
        </authorList>
    </citation>
    <scope>NUCLEOTIDE SEQUENCE</scope>
    <source>
        <strain evidence="5">CCAP 1055/1</strain>
    </source>
</reference>
<evidence type="ECO:0000259" key="4">
    <source>
        <dbReference type="Pfam" id="PF12656"/>
    </source>
</evidence>
<dbReference type="Gene3D" id="2.30.30.140">
    <property type="match status" value="1"/>
</dbReference>
<dbReference type="Pfam" id="PF12656">
    <property type="entry name" value="G-patch_2"/>
    <property type="match status" value="1"/>
</dbReference>
<gene>
    <name evidence="5" type="ORF">PTTT1_LOCUS54769</name>
</gene>
<protein>
    <recommendedName>
        <fullName evidence="4">Spp2/MOS2 G-patch domain-containing protein</fullName>
    </recommendedName>
</protein>
<sequence>MSSFTPKLSLALKKKKKVNKRTNPKKSDLKEAFGGIEARSDLQSNPISEERTELLVIPAGENKLKFHHEIDANIKVEDYAAMKALQDEADGGRRGKLAKSNVLSTLVIQANEDTFQQETEQFKADIDALPEEPTLDSEQYRRVPIGDFGAAMLRGMGWSGDDVSLKSGGDAELAISRPHRLGLGATPKLDAPISKRTRRPDQVKRQEALEKQQEEYAQQREKQLAMDKQRTIQNGSIVKVRRGKRARVLQLVGVPGLNMVKIQYEGHSEPSVVKRGEIDQLLSRDDLDKIPYKDTRLRDVTVRTKETDVNNGLDRKGPDRIRPHVEDGDRNRKQDRDKKGAEEPPSKKPREERRPKWAISNIRVRIVSERLGKRYFKEKGIVADVTPKGLTVELANGTVLDQVPERYLETAIPKVGGKAIVLTGSHRFAKGQLLERDSRKSIAVIQFYEDMHVQSVPLDDVAEWCGHLDNDLG</sequence>
<accession>A0A8J9X909</accession>
<feature type="region of interest" description="Disordered" evidence="3">
    <location>
        <begin position="308"/>
        <end position="355"/>
    </location>
</feature>
<dbReference type="Pfam" id="PF25088">
    <property type="entry name" value="GPKOW_C"/>
    <property type="match status" value="1"/>
</dbReference>
<dbReference type="GO" id="GO:0005681">
    <property type="term" value="C:spliceosomal complex"/>
    <property type="evidence" value="ECO:0007669"/>
    <property type="project" value="TreeGrafter"/>
</dbReference>
<organism evidence="5">
    <name type="scientific">Phaeodactylum tricornutum</name>
    <name type="common">Diatom</name>
    <dbReference type="NCBI Taxonomy" id="2850"/>
    <lineage>
        <taxon>Eukaryota</taxon>
        <taxon>Sar</taxon>
        <taxon>Stramenopiles</taxon>
        <taxon>Ochrophyta</taxon>
        <taxon>Bacillariophyta</taxon>
        <taxon>Bacillariophyceae</taxon>
        <taxon>Bacillariophycidae</taxon>
        <taxon>Naviculales</taxon>
        <taxon>Phaeodactylaceae</taxon>
        <taxon>Phaeodactylum</taxon>
    </lineage>
</organism>
<evidence type="ECO:0000256" key="2">
    <source>
        <dbReference type="ARBA" id="ARBA00023242"/>
    </source>
</evidence>
<name>A0A8J9X909_PHATR</name>
<dbReference type="GO" id="GO:0000398">
    <property type="term" value="P:mRNA splicing, via spliceosome"/>
    <property type="evidence" value="ECO:0007669"/>
    <property type="project" value="InterPro"/>
</dbReference>
<feature type="domain" description="Spp2/MOS2 G-patch" evidence="4">
    <location>
        <begin position="130"/>
        <end position="188"/>
    </location>
</feature>
<dbReference type="PANTHER" id="PTHR15818:SF2">
    <property type="entry name" value="G-PATCH DOMAIN AND KOW MOTIFS-CONTAINING PROTEIN"/>
    <property type="match status" value="1"/>
</dbReference>
<dbReference type="Proteomes" id="UP000836788">
    <property type="component" value="Chromosome 9"/>
</dbReference>
<evidence type="ECO:0000313" key="5">
    <source>
        <dbReference type="EMBL" id="CAG9294467.1"/>
    </source>
</evidence>
<dbReference type="InterPro" id="IPR026822">
    <property type="entry name" value="Spp2/MOS2_G-patch"/>
</dbReference>
<dbReference type="AlphaFoldDB" id="A0A8J9X909"/>
<dbReference type="InterPro" id="IPR045166">
    <property type="entry name" value="Spp2-like"/>
</dbReference>
<evidence type="ECO:0000256" key="3">
    <source>
        <dbReference type="SAM" id="MobiDB-lite"/>
    </source>
</evidence>
<proteinExistence type="predicted"/>
<dbReference type="PANTHER" id="PTHR15818">
    <property type="entry name" value="G PATCH AND KOW-CONTAINING"/>
    <property type="match status" value="1"/>
</dbReference>
<keyword evidence="2" id="KW-0539">Nucleus</keyword>
<evidence type="ECO:0000256" key="1">
    <source>
        <dbReference type="ARBA" id="ARBA00004123"/>
    </source>
</evidence>
<dbReference type="EMBL" id="OU594950">
    <property type="protein sequence ID" value="CAG9294467.1"/>
    <property type="molecule type" value="Genomic_DNA"/>
</dbReference>
<comment type="subcellular location">
    <subcellularLocation>
        <location evidence="1">Nucleus</location>
    </subcellularLocation>
</comment>